<keyword evidence="1" id="KW-0677">Repeat</keyword>
<dbReference type="InterPro" id="IPR002110">
    <property type="entry name" value="Ankyrin_rpt"/>
</dbReference>
<evidence type="ECO:0000313" key="3">
    <source>
        <dbReference type="EMBL" id="AVP87616.1"/>
    </source>
</evidence>
<reference evidence="3 4" key="1">
    <citation type="submission" date="2018-03" db="EMBL/GenBank/DDBJ databases">
        <title>A gene transfer event suggests a long-term partnership between eustigmatophyte algae and a novel lineage of endosymbiotic bacteria.</title>
        <authorList>
            <person name="Yurchenko T."/>
            <person name="Sevcikova T."/>
            <person name="Pribyl P."/>
            <person name="El Karkouri K."/>
            <person name="Klimes V."/>
            <person name="Amaral R."/>
            <person name="Zbrankova V."/>
            <person name="Kim E."/>
            <person name="Raoult D."/>
            <person name="Santos L.M.A."/>
            <person name="Elias M."/>
        </authorList>
    </citation>
    <scope>NUCLEOTIDE SEQUENCE [LARGE SCALE GENOMIC DNA]</scope>
    <source>
        <strain evidence="3">CCALA 838</strain>
    </source>
</reference>
<keyword evidence="4" id="KW-1185">Reference proteome</keyword>
<accession>A0A2P1P8N7</accession>
<dbReference type="Proteomes" id="UP000241762">
    <property type="component" value="Chromosome"/>
</dbReference>
<dbReference type="RefSeq" id="WP_106874472.1">
    <property type="nucleotide sequence ID" value="NZ_CP027845.1"/>
</dbReference>
<dbReference type="OrthoDB" id="7615179at2"/>
<dbReference type="PANTHER" id="PTHR24198:SF165">
    <property type="entry name" value="ANKYRIN REPEAT-CONTAINING PROTEIN-RELATED"/>
    <property type="match status" value="1"/>
</dbReference>
<organism evidence="3 4">
    <name type="scientific">Candidatus Phycorickettsia trachydisci</name>
    <dbReference type="NCBI Taxonomy" id="2115978"/>
    <lineage>
        <taxon>Bacteria</taxon>
        <taxon>Pseudomonadati</taxon>
        <taxon>Pseudomonadota</taxon>
        <taxon>Alphaproteobacteria</taxon>
        <taxon>Rickettsiales</taxon>
        <taxon>Rickettsiaceae</taxon>
        <taxon>Candidatus Phycorickettsia</taxon>
    </lineage>
</organism>
<dbReference type="AlphaFoldDB" id="A0A2P1P8N7"/>
<sequence length="210" mass="23557">MWSLLPSFLISNYQKSKIISKAIKDNNVNKIKYYVHSRNINDKWSQDAGFLELAVKYGSLEVMEYLLDQGASCSLPTHDGDTILLSAIRAGNEEMVKLMLQYPQVIETINRHSGSKGDTALSYSFMEGNEKMIELLVSTQEVNIQKEYNAALVNLIGRIKSLEYLKYIAEDQMKAQASDLLLEMQNGFDVDGLVLDIIGSDFCKNALDAA</sequence>
<proteinExistence type="predicted"/>
<gene>
    <name evidence="3" type="ORF">phytr_6750</name>
</gene>
<evidence type="ECO:0000256" key="2">
    <source>
        <dbReference type="ARBA" id="ARBA00023043"/>
    </source>
</evidence>
<name>A0A2P1P8N7_9RICK</name>
<dbReference type="Gene3D" id="1.25.40.20">
    <property type="entry name" value="Ankyrin repeat-containing domain"/>
    <property type="match status" value="1"/>
</dbReference>
<keyword evidence="2" id="KW-0040">ANK repeat</keyword>
<dbReference type="InterPro" id="IPR036770">
    <property type="entry name" value="Ankyrin_rpt-contain_sf"/>
</dbReference>
<protein>
    <submittedName>
        <fullName evidence="3">Uncharacterized protein</fullName>
    </submittedName>
</protein>
<evidence type="ECO:0000313" key="4">
    <source>
        <dbReference type="Proteomes" id="UP000241762"/>
    </source>
</evidence>
<evidence type="ECO:0000256" key="1">
    <source>
        <dbReference type="ARBA" id="ARBA00022737"/>
    </source>
</evidence>
<dbReference type="SUPFAM" id="SSF48403">
    <property type="entry name" value="Ankyrin repeat"/>
    <property type="match status" value="1"/>
</dbReference>
<dbReference type="SMART" id="SM00248">
    <property type="entry name" value="ANK"/>
    <property type="match status" value="3"/>
</dbReference>
<dbReference type="KEGG" id="ptc:phytr_6750"/>
<dbReference type="EMBL" id="CP027845">
    <property type="protein sequence ID" value="AVP87616.1"/>
    <property type="molecule type" value="Genomic_DNA"/>
</dbReference>
<dbReference type="PANTHER" id="PTHR24198">
    <property type="entry name" value="ANKYRIN REPEAT AND PROTEIN KINASE DOMAIN-CONTAINING PROTEIN"/>
    <property type="match status" value="1"/>
</dbReference>
<dbReference type="Pfam" id="PF12796">
    <property type="entry name" value="Ank_2"/>
    <property type="match status" value="1"/>
</dbReference>